<evidence type="ECO:0000256" key="1">
    <source>
        <dbReference type="SAM" id="Phobius"/>
    </source>
</evidence>
<name>A0ABY3EG92_9BURK</name>
<comment type="caution">
    <text evidence="2">The sequence shown here is derived from an EMBL/GenBank/DDBJ whole genome shotgun (WGS) entry which is preliminary data.</text>
</comment>
<dbReference type="InterPro" id="IPR013320">
    <property type="entry name" value="ConA-like_dom_sf"/>
</dbReference>
<evidence type="ECO:0000313" key="3">
    <source>
        <dbReference type="Proteomes" id="UP000318943"/>
    </source>
</evidence>
<evidence type="ECO:0000313" key="2">
    <source>
        <dbReference type="EMBL" id="TSP09958.1"/>
    </source>
</evidence>
<keyword evidence="1" id="KW-0472">Membrane</keyword>
<gene>
    <name evidence="2" type="ORF">FGG12_24760</name>
</gene>
<keyword evidence="1" id="KW-0812">Transmembrane</keyword>
<dbReference type="Pfam" id="PF13385">
    <property type="entry name" value="Laminin_G_3"/>
    <property type="match status" value="1"/>
</dbReference>
<keyword evidence="3" id="KW-1185">Reference proteome</keyword>
<organism evidence="2 3">
    <name type="scientific">Cupriavidus campinensis</name>
    <dbReference type="NCBI Taxonomy" id="151783"/>
    <lineage>
        <taxon>Bacteria</taxon>
        <taxon>Pseudomonadati</taxon>
        <taxon>Pseudomonadota</taxon>
        <taxon>Betaproteobacteria</taxon>
        <taxon>Burkholderiales</taxon>
        <taxon>Burkholderiaceae</taxon>
        <taxon>Cupriavidus</taxon>
    </lineage>
</organism>
<dbReference type="Proteomes" id="UP000318943">
    <property type="component" value="Unassembled WGS sequence"/>
</dbReference>
<feature type="transmembrane region" description="Helical" evidence="1">
    <location>
        <begin position="48"/>
        <end position="69"/>
    </location>
</feature>
<dbReference type="Gene3D" id="2.60.120.200">
    <property type="match status" value="1"/>
</dbReference>
<dbReference type="EMBL" id="VCIZ01000019">
    <property type="protein sequence ID" value="TSP09958.1"/>
    <property type="molecule type" value="Genomic_DNA"/>
</dbReference>
<dbReference type="InterPro" id="IPR017946">
    <property type="entry name" value="PLC-like_Pdiesterase_TIM-brl"/>
</dbReference>
<dbReference type="SUPFAM" id="SSF51695">
    <property type="entry name" value="PLC-like phosphodiesterases"/>
    <property type="match status" value="1"/>
</dbReference>
<dbReference type="Gene3D" id="3.20.20.190">
    <property type="entry name" value="Phosphatidylinositol (PI) phosphodiesterase"/>
    <property type="match status" value="1"/>
</dbReference>
<sequence>MVSRNNPHCRHPVVHQAALFAVPSPIPSPFHLQSEVRMSSTTLVFRRFIRACSGLLLIAVCSPAFAGYWTGVSRSLPVSPLGNTVALSCHNCYGTTNAATTTQVSMALNRGLDLVEFDLTLHADGQVYVEHSDSESAVGTFASALANTTLQQSDRMLFLEIKEGYSTAAASDTLMLGVLRAIRDWGYATAGRPVMLRAFMDGNNRHQHLVRAKALLAQSEFASIRDHVRFHALIESDIRNRMRTAKSLGFQGVELEYRMASLFGAIDQAKLLGLGVGVYTTPASLGELYLSALREDVDFITSDYDRGATPLATSARALITEATSLLHMNTLTQTAYPLTYRRTGLATSTVAQSGTTPTLEVLSVTSDEDRVGGSMVFAGAQSVTTWQADNDTNGGFLVSAVVNFDDLTSGATAAILAKSDAGGFALEQAGTLLRFGVYVNGGYQYATVPLSSLNGTDSYFIVGAYDGDGAVRLWVNNVERTPSVSVTGGVGLNTSPIVIGADPQGATDRRYFFKGKVQQVMVQRWRNH</sequence>
<keyword evidence="1" id="KW-1133">Transmembrane helix</keyword>
<reference evidence="2 3" key="1">
    <citation type="submission" date="2019-05" db="EMBL/GenBank/DDBJ databases">
        <title>Whole genome sequence analysis of Cupriavidus campinensis S14E4C strain.</title>
        <authorList>
            <person name="Abbaszade G."/>
            <person name="Szabo A."/>
            <person name="Toumi M."/>
            <person name="Toth E."/>
        </authorList>
    </citation>
    <scope>NUCLEOTIDE SEQUENCE [LARGE SCALE GENOMIC DNA]</scope>
    <source>
        <strain evidence="2 3">S14E4C</strain>
    </source>
</reference>
<protein>
    <recommendedName>
        <fullName evidence="4">GP-PDE domain-containing protein</fullName>
    </recommendedName>
</protein>
<dbReference type="SUPFAM" id="SSF49899">
    <property type="entry name" value="Concanavalin A-like lectins/glucanases"/>
    <property type="match status" value="1"/>
</dbReference>
<evidence type="ECO:0008006" key="4">
    <source>
        <dbReference type="Google" id="ProtNLM"/>
    </source>
</evidence>
<proteinExistence type="predicted"/>
<accession>A0ABY3EG92</accession>